<keyword evidence="5 10" id="KW-0592">Phosphate transport</keyword>
<feature type="transmembrane region" description="Helical" evidence="9">
    <location>
        <begin position="37"/>
        <end position="58"/>
    </location>
</feature>
<feature type="transmembrane region" description="Helical" evidence="9">
    <location>
        <begin position="166"/>
        <end position="184"/>
    </location>
</feature>
<dbReference type="InterPro" id="IPR051124">
    <property type="entry name" value="Phosphate_Transport_Permease"/>
</dbReference>
<accession>A0ABZ2YBB8</accession>
<evidence type="ECO:0000256" key="5">
    <source>
        <dbReference type="ARBA" id="ARBA00022592"/>
    </source>
</evidence>
<keyword evidence="6 9" id="KW-0812">Transmembrane</keyword>
<gene>
    <name evidence="12" type="primary">pstC</name>
    <name evidence="12" type="ORF">QBE51_05965</name>
</gene>
<evidence type="ECO:0000256" key="10">
    <source>
        <dbReference type="RuleBase" id="RU363054"/>
    </source>
</evidence>
<evidence type="ECO:0000256" key="6">
    <source>
        <dbReference type="ARBA" id="ARBA00022692"/>
    </source>
</evidence>
<dbReference type="NCBIfam" id="TIGR02138">
    <property type="entry name" value="phosphate_pstC"/>
    <property type="match status" value="1"/>
</dbReference>
<dbReference type="InterPro" id="IPR011864">
    <property type="entry name" value="Phosphate_PstC"/>
</dbReference>
<reference evidence="12 13" key="1">
    <citation type="submission" date="2023-03" db="EMBL/GenBank/DDBJ databases">
        <title>Novel Species.</title>
        <authorList>
            <person name="Ma S."/>
        </authorList>
    </citation>
    <scope>NUCLEOTIDE SEQUENCE [LARGE SCALE GENOMIC DNA]</scope>
    <source>
        <strain evidence="12 13">LIND6LT2</strain>
    </source>
</reference>
<evidence type="ECO:0000256" key="2">
    <source>
        <dbReference type="ARBA" id="ARBA00007069"/>
    </source>
</evidence>
<feature type="domain" description="ABC transmembrane type-1" evidence="11">
    <location>
        <begin position="91"/>
        <end position="299"/>
    </location>
</feature>
<sequence length="308" mass="32989">MSLSSFFNKIEANRIEKSERSKSIKRREKLEKIVERFFFFCAFISVLSVITITFFIFVKGSPAIFKIGVLEFIFGIQWNPEAEIFGLLPMILGSLYATAGAILIGVPIGVLTAVFIAELAPEWIVKLVKPAVELLAGIPSVIYGFFGLIVIVPLIAKNLGGPGNSLLAVCIILGIMILPTIISISETSIRAVPKEYKEGALALGASHIKTIFTVILPAAKSGITAGIVLGIGRAIGETMAVILISGNAAIIPKSILKPVRTLTANIALEMGYAFGLAQEALFATGVILFIFIMLLNMILNAITHKAGE</sequence>
<feature type="transmembrane region" description="Helical" evidence="9">
    <location>
        <begin position="132"/>
        <end position="154"/>
    </location>
</feature>
<dbReference type="PANTHER" id="PTHR30425:SF1">
    <property type="entry name" value="PHOSPHATE TRANSPORT SYSTEM PERMEASE PROTEIN PSTC"/>
    <property type="match status" value="1"/>
</dbReference>
<keyword evidence="3 9" id="KW-0813">Transport</keyword>
<comment type="similarity">
    <text evidence="2 10">Belongs to the binding-protein-dependent transport system permease family. CysTW subfamily.</text>
</comment>
<keyword evidence="8 9" id="KW-0472">Membrane</keyword>
<organism evidence="12 13">
    <name type="scientific">Defluviitalea saccharophila</name>
    <dbReference type="NCBI Taxonomy" id="879970"/>
    <lineage>
        <taxon>Bacteria</taxon>
        <taxon>Bacillati</taxon>
        <taxon>Bacillota</taxon>
        <taxon>Clostridia</taxon>
        <taxon>Lachnospirales</taxon>
        <taxon>Defluviitaleaceae</taxon>
        <taxon>Defluviitalea</taxon>
    </lineage>
</organism>
<comment type="function">
    <text evidence="10">Part of the binding-protein-dependent transport system for phosphate; probably responsible for the translocation of the substrate across the membrane.</text>
</comment>
<dbReference type="Proteomes" id="UP001486565">
    <property type="component" value="Chromosome"/>
</dbReference>
<dbReference type="PROSITE" id="PS50928">
    <property type="entry name" value="ABC_TM1"/>
    <property type="match status" value="1"/>
</dbReference>
<evidence type="ECO:0000256" key="9">
    <source>
        <dbReference type="RuleBase" id="RU363032"/>
    </source>
</evidence>
<dbReference type="CDD" id="cd06261">
    <property type="entry name" value="TM_PBP2"/>
    <property type="match status" value="1"/>
</dbReference>
<comment type="caution">
    <text evidence="10">Lacks conserved residue(s) required for the propagation of feature annotation.</text>
</comment>
<comment type="subcellular location">
    <subcellularLocation>
        <location evidence="1 9">Cell membrane</location>
        <topology evidence="1 9">Multi-pass membrane protein</topology>
    </subcellularLocation>
</comment>
<feature type="transmembrane region" description="Helical" evidence="9">
    <location>
        <begin position="95"/>
        <end position="120"/>
    </location>
</feature>
<evidence type="ECO:0000256" key="7">
    <source>
        <dbReference type="ARBA" id="ARBA00022989"/>
    </source>
</evidence>
<dbReference type="Gene3D" id="1.10.3720.10">
    <property type="entry name" value="MetI-like"/>
    <property type="match status" value="1"/>
</dbReference>
<dbReference type="PANTHER" id="PTHR30425">
    <property type="entry name" value="PHOSPHATE TRANSPORT SYSTEM PERMEASE PROTEIN PST"/>
    <property type="match status" value="1"/>
</dbReference>
<evidence type="ECO:0000256" key="1">
    <source>
        <dbReference type="ARBA" id="ARBA00004651"/>
    </source>
</evidence>
<evidence type="ECO:0000313" key="12">
    <source>
        <dbReference type="EMBL" id="WZL71357.1"/>
    </source>
</evidence>
<dbReference type="InterPro" id="IPR000515">
    <property type="entry name" value="MetI-like"/>
</dbReference>
<evidence type="ECO:0000256" key="3">
    <source>
        <dbReference type="ARBA" id="ARBA00022448"/>
    </source>
</evidence>
<dbReference type="InterPro" id="IPR035906">
    <property type="entry name" value="MetI-like_sf"/>
</dbReference>
<dbReference type="SUPFAM" id="SSF161098">
    <property type="entry name" value="MetI-like"/>
    <property type="match status" value="1"/>
</dbReference>
<keyword evidence="13" id="KW-1185">Reference proteome</keyword>
<protein>
    <recommendedName>
        <fullName evidence="10">Phosphate transport system permease protein</fullName>
    </recommendedName>
</protein>
<name>A0ABZ2YBB8_9FIRM</name>
<keyword evidence="7 9" id="KW-1133">Transmembrane helix</keyword>
<dbReference type="EMBL" id="CP121687">
    <property type="protein sequence ID" value="WZL71357.1"/>
    <property type="molecule type" value="Genomic_DNA"/>
</dbReference>
<proteinExistence type="inferred from homology"/>
<keyword evidence="4 10" id="KW-1003">Cell membrane</keyword>
<evidence type="ECO:0000259" key="11">
    <source>
        <dbReference type="PROSITE" id="PS50928"/>
    </source>
</evidence>
<evidence type="ECO:0000313" key="13">
    <source>
        <dbReference type="Proteomes" id="UP001486565"/>
    </source>
</evidence>
<evidence type="ECO:0000256" key="8">
    <source>
        <dbReference type="ARBA" id="ARBA00023136"/>
    </source>
</evidence>
<evidence type="ECO:0000256" key="4">
    <source>
        <dbReference type="ARBA" id="ARBA00022475"/>
    </source>
</evidence>
<dbReference type="Pfam" id="PF00528">
    <property type="entry name" value="BPD_transp_1"/>
    <property type="match status" value="1"/>
</dbReference>
<feature type="transmembrane region" description="Helical" evidence="9">
    <location>
        <begin position="280"/>
        <end position="302"/>
    </location>
</feature>